<organism evidence="9 10">
    <name type="scientific">Saccharothrix violaceirubra</name>
    <dbReference type="NCBI Taxonomy" id="413306"/>
    <lineage>
        <taxon>Bacteria</taxon>
        <taxon>Bacillati</taxon>
        <taxon>Actinomycetota</taxon>
        <taxon>Actinomycetes</taxon>
        <taxon>Pseudonocardiales</taxon>
        <taxon>Pseudonocardiaceae</taxon>
        <taxon>Saccharothrix</taxon>
    </lineage>
</organism>
<evidence type="ECO:0000259" key="8">
    <source>
        <dbReference type="PROSITE" id="PS50928"/>
    </source>
</evidence>
<dbReference type="GO" id="GO:0055085">
    <property type="term" value="P:transmembrane transport"/>
    <property type="evidence" value="ECO:0007669"/>
    <property type="project" value="InterPro"/>
</dbReference>
<feature type="transmembrane region" description="Helical" evidence="7">
    <location>
        <begin position="182"/>
        <end position="205"/>
    </location>
</feature>
<evidence type="ECO:0000256" key="4">
    <source>
        <dbReference type="ARBA" id="ARBA00022692"/>
    </source>
</evidence>
<dbReference type="InterPro" id="IPR045621">
    <property type="entry name" value="BPD_transp_1_N"/>
</dbReference>
<comment type="similarity">
    <text evidence="7">Belongs to the binding-protein-dependent transport system permease family.</text>
</comment>
<comment type="caution">
    <text evidence="9">The sequence shown here is derived from an EMBL/GenBank/DDBJ whole genome shotgun (WGS) entry which is preliminary data.</text>
</comment>
<protein>
    <submittedName>
        <fullName evidence="9">Peptide/nickel transport system permease protein</fullName>
    </submittedName>
</protein>
<keyword evidence="4 7" id="KW-0812">Transmembrane</keyword>
<proteinExistence type="inferred from homology"/>
<dbReference type="Pfam" id="PF00528">
    <property type="entry name" value="BPD_transp_1"/>
    <property type="match status" value="1"/>
</dbReference>
<dbReference type="AlphaFoldDB" id="A0A7W7T4I4"/>
<evidence type="ECO:0000256" key="6">
    <source>
        <dbReference type="ARBA" id="ARBA00023136"/>
    </source>
</evidence>
<feature type="transmembrane region" description="Helical" evidence="7">
    <location>
        <begin position="251"/>
        <end position="274"/>
    </location>
</feature>
<dbReference type="RefSeq" id="WP_184670399.1">
    <property type="nucleotide sequence ID" value="NZ_BAABAI010000026.1"/>
</dbReference>
<evidence type="ECO:0000256" key="2">
    <source>
        <dbReference type="ARBA" id="ARBA00022448"/>
    </source>
</evidence>
<feature type="transmembrane region" description="Helical" evidence="7">
    <location>
        <begin position="12"/>
        <end position="30"/>
    </location>
</feature>
<keyword evidence="5 7" id="KW-1133">Transmembrane helix</keyword>
<dbReference type="EMBL" id="JACHJS010000001">
    <property type="protein sequence ID" value="MBB4966428.1"/>
    <property type="molecule type" value="Genomic_DNA"/>
</dbReference>
<dbReference type="SUPFAM" id="SSF161098">
    <property type="entry name" value="MetI-like"/>
    <property type="match status" value="1"/>
</dbReference>
<dbReference type="PANTHER" id="PTHR43163">
    <property type="entry name" value="DIPEPTIDE TRANSPORT SYSTEM PERMEASE PROTEIN DPPB-RELATED"/>
    <property type="match status" value="1"/>
</dbReference>
<feature type="transmembrane region" description="Helical" evidence="7">
    <location>
        <begin position="95"/>
        <end position="119"/>
    </location>
</feature>
<keyword evidence="3" id="KW-1003">Cell membrane</keyword>
<feature type="domain" description="ABC transmembrane type-1" evidence="8">
    <location>
        <begin position="95"/>
        <end position="304"/>
    </location>
</feature>
<dbReference type="Gene3D" id="1.10.3720.10">
    <property type="entry name" value="MetI-like"/>
    <property type="match status" value="1"/>
</dbReference>
<dbReference type="PROSITE" id="PS50928">
    <property type="entry name" value="ABC_TM1"/>
    <property type="match status" value="1"/>
</dbReference>
<keyword evidence="2 7" id="KW-0813">Transport</keyword>
<dbReference type="GO" id="GO:0005886">
    <property type="term" value="C:plasma membrane"/>
    <property type="evidence" value="ECO:0007669"/>
    <property type="project" value="UniProtKB-SubCell"/>
</dbReference>
<evidence type="ECO:0000256" key="7">
    <source>
        <dbReference type="RuleBase" id="RU363032"/>
    </source>
</evidence>
<gene>
    <name evidence="9" type="ORF">F4559_003787</name>
</gene>
<evidence type="ECO:0000256" key="3">
    <source>
        <dbReference type="ARBA" id="ARBA00022475"/>
    </source>
</evidence>
<feature type="transmembrane region" description="Helical" evidence="7">
    <location>
        <begin position="140"/>
        <end position="162"/>
    </location>
</feature>
<dbReference type="InterPro" id="IPR000515">
    <property type="entry name" value="MetI-like"/>
</dbReference>
<dbReference type="Pfam" id="PF19300">
    <property type="entry name" value="BPD_transp_1_N"/>
    <property type="match status" value="1"/>
</dbReference>
<dbReference type="InterPro" id="IPR035906">
    <property type="entry name" value="MetI-like_sf"/>
</dbReference>
<keyword evidence="6 7" id="KW-0472">Membrane</keyword>
<reference evidence="9 10" key="1">
    <citation type="submission" date="2020-08" db="EMBL/GenBank/DDBJ databases">
        <title>Sequencing the genomes of 1000 actinobacteria strains.</title>
        <authorList>
            <person name="Klenk H.-P."/>
        </authorList>
    </citation>
    <scope>NUCLEOTIDE SEQUENCE [LARGE SCALE GENOMIC DNA]</scope>
    <source>
        <strain evidence="9 10">DSM 45084</strain>
    </source>
</reference>
<feature type="transmembrane region" description="Helical" evidence="7">
    <location>
        <begin position="286"/>
        <end position="307"/>
    </location>
</feature>
<dbReference type="PANTHER" id="PTHR43163:SF6">
    <property type="entry name" value="DIPEPTIDE TRANSPORT SYSTEM PERMEASE PROTEIN DPPB-RELATED"/>
    <property type="match status" value="1"/>
</dbReference>
<comment type="subcellular location">
    <subcellularLocation>
        <location evidence="1 7">Cell membrane</location>
        <topology evidence="1 7">Multi-pass membrane protein</topology>
    </subcellularLocation>
</comment>
<name>A0A7W7T4I4_9PSEU</name>
<evidence type="ECO:0000313" key="9">
    <source>
        <dbReference type="EMBL" id="MBB4966428.1"/>
    </source>
</evidence>
<sequence>MAVVVLRRLRDLVVVLFVVGTVLFFLLRSIPGDPAQVLLGTKADPAQLDRLRRDLGLTGPLHEQYLTWLGNVLTGDFGTSIKYQLPVPQMILDHLAPTLTLAVLGIVISFLLTVLIVTWATVSPGNRVARFVGRAAQFGLALPEFWLALLAIYLFALTLGWFPTSGYTPFFEDPPTAIAQLALPLAVLVIGQTAFLTITMEESVLGELSRSYLRTARAKGVHERRIMVRHVLPNSMLPVLTTAGLNFASLIGGVVVIESIFVIPGLGTMLLGAVYARDFPLIQGGVMFVAFLFVLVNLLVDLAYALVDPKVRVS</sequence>
<keyword evidence="10" id="KW-1185">Reference proteome</keyword>
<evidence type="ECO:0000256" key="1">
    <source>
        <dbReference type="ARBA" id="ARBA00004651"/>
    </source>
</evidence>
<dbReference type="CDD" id="cd06261">
    <property type="entry name" value="TM_PBP2"/>
    <property type="match status" value="1"/>
</dbReference>
<dbReference type="Proteomes" id="UP000542674">
    <property type="component" value="Unassembled WGS sequence"/>
</dbReference>
<evidence type="ECO:0000256" key="5">
    <source>
        <dbReference type="ARBA" id="ARBA00022989"/>
    </source>
</evidence>
<evidence type="ECO:0000313" key="10">
    <source>
        <dbReference type="Proteomes" id="UP000542674"/>
    </source>
</evidence>
<accession>A0A7W7T4I4</accession>